<dbReference type="GO" id="GO:0005975">
    <property type="term" value="P:carbohydrate metabolic process"/>
    <property type="evidence" value="ECO:0007669"/>
    <property type="project" value="InterPro"/>
</dbReference>
<name>A0A6G2CV83_STREE</name>
<dbReference type="AlphaFoldDB" id="A0A6G2CV83"/>
<dbReference type="EMBL" id="WNHU01000097">
    <property type="protein sequence ID" value="MTV44120.1"/>
    <property type="molecule type" value="Genomic_DNA"/>
</dbReference>
<dbReference type="InterPro" id="IPR007822">
    <property type="entry name" value="LANC-like"/>
</dbReference>
<dbReference type="InterPro" id="IPR012341">
    <property type="entry name" value="6hp_glycosidase-like_sf"/>
</dbReference>
<dbReference type="Pfam" id="PF05147">
    <property type="entry name" value="LANC_like"/>
    <property type="match status" value="1"/>
</dbReference>
<accession>A0A6G2CV83</accession>
<dbReference type="SUPFAM" id="SSF158745">
    <property type="entry name" value="LanC-like"/>
    <property type="match status" value="1"/>
</dbReference>
<evidence type="ECO:0000313" key="4">
    <source>
        <dbReference type="Proteomes" id="UP000469505"/>
    </source>
</evidence>
<dbReference type="EMBL" id="WNHX01000021">
    <property type="protein sequence ID" value="MTV87040.1"/>
    <property type="molecule type" value="Genomic_DNA"/>
</dbReference>
<evidence type="ECO:0000313" key="1">
    <source>
        <dbReference type="EMBL" id="MTV44120.1"/>
    </source>
</evidence>
<reference evidence="3 4" key="1">
    <citation type="submission" date="2019-11" db="EMBL/GenBank/DDBJ databases">
        <title>Growth characteristics of pneumococcus vary with the chemical composition of the capsule and with environmental conditions.</title>
        <authorList>
            <person name="Tothpal A."/>
            <person name="Desobry K."/>
            <person name="Joshi S."/>
            <person name="Wyllie A.L."/>
            <person name="Weinberger D.M."/>
        </authorList>
    </citation>
    <scope>NUCLEOTIDE SEQUENCE [LARGE SCALE GENOMIC DNA]</scope>
    <source>
        <strain evidence="1">Pnumococcus09N</strain>
        <strain evidence="3">pnumococcus09N</strain>
        <strain evidence="2">Pnumococcus35B</strain>
        <strain evidence="4">pnumococcus35B</strain>
    </source>
</reference>
<comment type="caution">
    <text evidence="2">The sequence shown here is derived from an EMBL/GenBank/DDBJ whole genome shotgun (WGS) entry which is preliminary data.</text>
</comment>
<proteinExistence type="predicted"/>
<dbReference type="Proteomes" id="UP000469505">
    <property type="component" value="Unassembled WGS sequence"/>
</dbReference>
<sequence length="320" mass="36636">MTSSTEFGNFVSNLSFQHGIAGLLFPLNKLYPPELDSKILSIIKKAVTIRTTHTYEYQYSLLFGDAGYLWLLLHLFSISKNQYYLQLANVTAKKLIENYDTLEEIDFALGKSGVLLSLIKYYQFTNDNTLKIFIHNSIGEIYHYFLQRDTAKESILDYSFAHGYCGIAYALFAYSKVLEPSMFYNDLHTFHTELKKLLEKVTSNTENLGNLQLSWCKGISGIILYLCMYDCDGNKDIISKYQEFVFNHHLKMMTGYCHGITSLLQTTVYNQNKLLMKKIQQVILACSERDDHGLLMFQGDSGKADLFDFGIGSMGYIGVY</sequence>
<dbReference type="PRINTS" id="PR01950">
    <property type="entry name" value="LANCSUPER"/>
</dbReference>
<protein>
    <submittedName>
        <fullName evidence="2">Lanthionine synthetase</fullName>
    </submittedName>
</protein>
<dbReference type="Proteomes" id="UP000467349">
    <property type="component" value="Unassembled WGS sequence"/>
</dbReference>
<evidence type="ECO:0000313" key="2">
    <source>
        <dbReference type="EMBL" id="MTV87040.1"/>
    </source>
</evidence>
<dbReference type="GO" id="GO:0031179">
    <property type="term" value="P:peptide modification"/>
    <property type="evidence" value="ECO:0007669"/>
    <property type="project" value="InterPro"/>
</dbReference>
<dbReference type="SMART" id="SM01260">
    <property type="entry name" value="LANC_like"/>
    <property type="match status" value="1"/>
</dbReference>
<gene>
    <name evidence="2" type="ORF">GM543_05840</name>
    <name evidence="1" type="ORF">GM545_11105</name>
</gene>
<evidence type="ECO:0000313" key="3">
    <source>
        <dbReference type="Proteomes" id="UP000467349"/>
    </source>
</evidence>
<organism evidence="2 4">
    <name type="scientific">Streptococcus pneumoniae</name>
    <dbReference type="NCBI Taxonomy" id="1313"/>
    <lineage>
        <taxon>Bacteria</taxon>
        <taxon>Bacillati</taxon>
        <taxon>Bacillota</taxon>
        <taxon>Bacilli</taxon>
        <taxon>Lactobacillales</taxon>
        <taxon>Streptococcaceae</taxon>
        <taxon>Streptococcus</taxon>
    </lineage>
</organism>
<dbReference type="Gene3D" id="1.50.10.10">
    <property type="match status" value="1"/>
</dbReference>